<keyword evidence="2" id="KW-0614">Plasmid</keyword>
<evidence type="ECO:0000313" key="2">
    <source>
        <dbReference type="EMBL" id="ARQ19168.1"/>
    </source>
</evidence>
<organism evidence="2">
    <name type="scientific">Enterococcus faecalis</name>
    <name type="common">Streptococcus faecalis</name>
    <dbReference type="NCBI Taxonomy" id="1351"/>
    <lineage>
        <taxon>Bacteria</taxon>
        <taxon>Bacillati</taxon>
        <taxon>Bacillota</taxon>
        <taxon>Bacilli</taxon>
        <taxon>Lactobacillales</taxon>
        <taxon>Enterococcaceae</taxon>
        <taxon>Enterococcus</taxon>
    </lineage>
</organism>
<evidence type="ECO:0000256" key="1">
    <source>
        <dbReference type="SAM" id="Coils"/>
    </source>
</evidence>
<dbReference type="RefSeq" id="WP_002311864.1">
    <property type="nucleotide sequence ID" value="NZ_KY290886.1"/>
</dbReference>
<keyword evidence="1" id="KW-0175">Coiled coil</keyword>
<dbReference type="AlphaFoldDB" id="A0A2H4HIA6"/>
<sequence length="76" mass="9144">MCNSIVTIQEKAEEELMRIEAEYKEKRKAIKRKKNAELKKYKEEQALKLGMMLCKYYDCYDINEVLKKANLNQFCE</sequence>
<name>A0A2H4HIA6_ENTFL</name>
<geneLocation type="plasmid" evidence="2">
    <name>pJH-T4</name>
</geneLocation>
<protein>
    <submittedName>
        <fullName evidence="2">Uncharacterized protein</fullName>
    </submittedName>
</protein>
<feature type="coiled-coil region" evidence="1">
    <location>
        <begin position="9"/>
        <end position="44"/>
    </location>
</feature>
<accession>A0A2H4HIA6</accession>
<reference evidence="2" key="1">
    <citation type="submission" date="2016-12" db="EMBL/GenBank/DDBJ databases">
        <title>Genetic characterization of cointegrate plasmids responsible for the mobilization of pRUM-like and pLAG, via pHTbeta, from Enterococcus faecium to E. faecalis.</title>
        <authorList>
            <person name="Di Sante L."/>
            <person name="Morroni G."/>
            <person name="Vignaroli C."/>
            <person name="Brenciani A."/>
        </authorList>
    </citation>
    <scope>NUCLEOTIDE SEQUENCE</scope>
    <source>
        <strain evidence="2">Transconjugant T4</strain>
        <plasmid evidence="2">pJH-T4</plasmid>
    </source>
</reference>
<dbReference type="EMBL" id="KY290886">
    <property type="protein sequence ID" value="ARQ19168.1"/>
    <property type="molecule type" value="Genomic_DNA"/>
</dbReference>
<proteinExistence type="predicted"/>